<feature type="region of interest" description="Disordered" evidence="11">
    <location>
        <begin position="39"/>
        <end position="67"/>
    </location>
</feature>
<protein>
    <recommendedName>
        <fullName evidence="10">Beta-phosphoglucomutase</fullName>
        <ecNumber evidence="9">5.4.2.6</ecNumber>
    </recommendedName>
</protein>
<dbReference type="InterPro" id="IPR006439">
    <property type="entry name" value="HAD-SF_hydro_IA"/>
</dbReference>
<dbReference type="GO" id="GO:0008801">
    <property type="term" value="F:beta-phosphoglucomutase activity"/>
    <property type="evidence" value="ECO:0007669"/>
    <property type="project" value="UniProtKB-EC"/>
</dbReference>
<comment type="caution">
    <text evidence="12">The sequence shown here is derived from an EMBL/GenBank/DDBJ whole genome shotgun (WGS) entry which is preliminary data.</text>
</comment>
<evidence type="ECO:0000256" key="11">
    <source>
        <dbReference type="SAM" id="MobiDB-lite"/>
    </source>
</evidence>
<dbReference type="PANTHER" id="PTHR46193">
    <property type="entry name" value="6-PHOSPHOGLUCONATE PHOSPHATASE"/>
    <property type="match status" value="1"/>
</dbReference>
<evidence type="ECO:0000313" key="12">
    <source>
        <dbReference type="EMBL" id="NMR21239.1"/>
    </source>
</evidence>
<reference evidence="12 13" key="1">
    <citation type="submission" date="2020-04" db="EMBL/GenBank/DDBJ databases">
        <title>Sequencing and Assembly of C. fimi.</title>
        <authorList>
            <person name="Ramsey A.R."/>
        </authorList>
    </citation>
    <scope>NUCLEOTIDE SEQUENCE [LARGE SCALE GENOMIC DNA]</scope>
    <source>
        <strain evidence="12 13">SB</strain>
    </source>
</reference>
<sequence>MAPPVTRGSERFRACTPDPGVVNGRLAWPTAAVASARPADCAATSAPGRQSGTSHPDADADPQEAPVLGLPDTVTACLFDLDGVLTRTSTVHTAAWTRTFDDYLRARAGRTGEPFVPFDPQDDYARYVDGRKRPDGVRAFLASRGIVLPEGAPDDPPTAETVHGVGARKNELLLAILAEDGVEVFEGSRAYLEAARAAGLRRAVVSSSANTELVLEVTGLGELVEARVDAIVARERGLPGKPAPDMFLAGAELLGVAPQAAAVFEDALAGVAAGRAGGFGYVVGVDRLGQADELRANGADVVVRDLGDLL</sequence>
<dbReference type="InterPro" id="IPR010976">
    <property type="entry name" value="B-phosphoglucomutase_hydrolase"/>
</dbReference>
<dbReference type="InterPro" id="IPR023214">
    <property type="entry name" value="HAD_sf"/>
</dbReference>
<dbReference type="InterPro" id="IPR023198">
    <property type="entry name" value="PGP-like_dom2"/>
</dbReference>
<dbReference type="Proteomes" id="UP000562124">
    <property type="component" value="Unassembled WGS sequence"/>
</dbReference>
<keyword evidence="7" id="KW-0119">Carbohydrate metabolism</keyword>
<dbReference type="Gene3D" id="1.10.150.240">
    <property type="entry name" value="Putative phosphatase, domain 2"/>
    <property type="match status" value="1"/>
</dbReference>
<evidence type="ECO:0000256" key="1">
    <source>
        <dbReference type="ARBA" id="ARBA00001946"/>
    </source>
</evidence>
<dbReference type="EMBL" id="JABCJJ010000027">
    <property type="protein sequence ID" value="NMR21239.1"/>
    <property type="molecule type" value="Genomic_DNA"/>
</dbReference>
<dbReference type="SFLD" id="SFLDG01129">
    <property type="entry name" value="C1.5:_HAD__Beta-PGM__Phosphata"/>
    <property type="match status" value="1"/>
</dbReference>
<evidence type="ECO:0000256" key="9">
    <source>
        <dbReference type="ARBA" id="ARBA00044968"/>
    </source>
</evidence>
<comment type="similarity">
    <text evidence="2">Belongs to the HAD-like hydrolase superfamily. CbbY/CbbZ/Gph/YieH family.</text>
</comment>
<evidence type="ECO:0000256" key="2">
    <source>
        <dbReference type="ARBA" id="ARBA00006171"/>
    </source>
</evidence>
<gene>
    <name evidence="12" type="ORF">HIR71_13620</name>
</gene>
<dbReference type="InterPro" id="IPR051600">
    <property type="entry name" value="Beta-PGM-like"/>
</dbReference>
<dbReference type="Gene3D" id="3.40.50.1000">
    <property type="entry name" value="HAD superfamily/HAD-like"/>
    <property type="match status" value="1"/>
</dbReference>
<keyword evidence="12" id="KW-0378">Hydrolase</keyword>
<keyword evidence="3" id="KW-0597">Phosphoprotein</keyword>
<evidence type="ECO:0000256" key="7">
    <source>
        <dbReference type="ARBA" id="ARBA00023277"/>
    </source>
</evidence>
<dbReference type="SUPFAM" id="SSF56784">
    <property type="entry name" value="HAD-like"/>
    <property type="match status" value="1"/>
</dbReference>
<dbReference type="NCBIfam" id="TIGR01509">
    <property type="entry name" value="HAD-SF-IA-v3"/>
    <property type="match status" value="1"/>
</dbReference>
<comment type="cofactor">
    <cofactor evidence="1">
        <name>Mg(2+)</name>
        <dbReference type="ChEBI" id="CHEBI:18420"/>
    </cofactor>
</comment>
<dbReference type="PANTHER" id="PTHR46193:SF18">
    <property type="entry name" value="HEXITOL PHOSPHATASE B"/>
    <property type="match status" value="1"/>
</dbReference>
<name>A0A7Y0QIU0_CELFI</name>
<dbReference type="Pfam" id="PF00702">
    <property type="entry name" value="Hydrolase"/>
    <property type="match status" value="1"/>
</dbReference>
<evidence type="ECO:0000256" key="3">
    <source>
        <dbReference type="ARBA" id="ARBA00022553"/>
    </source>
</evidence>
<dbReference type="GO" id="GO:0046872">
    <property type="term" value="F:metal ion binding"/>
    <property type="evidence" value="ECO:0007669"/>
    <property type="project" value="UniProtKB-KW"/>
</dbReference>
<comment type="catalytic activity">
    <reaction evidence="8">
        <text>beta-D-glucose 1-phosphate = beta-D-glucose 6-phosphate</text>
        <dbReference type="Rhea" id="RHEA:20113"/>
        <dbReference type="ChEBI" id="CHEBI:57684"/>
        <dbReference type="ChEBI" id="CHEBI:58247"/>
        <dbReference type="EC" id="5.4.2.6"/>
    </reaction>
</comment>
<keyword evidence="13" id="KW-1185">Reference proteome</keyword>
<keyword evidence="4" id="KW-0479">Metal-binding</keyword>
<evidence type="ECO:0000256" key="5">
    <source>
        <dbReference type="ARBA" id="ARBA00022842"/>
    </source>
</evidence>
<dbReference type="SFLD" id="SFLDS00003">
    <property type="entry name" value="Haloacid_Dehalogenase"/>
    <property type="match status" value="1"/>
</dbReference>
<evidence type="ECO:0000256" key="4">
    <source>
        <dbReference type="ARBA" id="ARBA00022723"/>
    </source>
</evidence>
<organism evidence="12 13">
    <name type="scientific">Cellulomonas fimi</name>
    <dbReference type="NCBI Taxonomy" id="1708"/>
    <lineage>
        <taxon>Bacteria</taxon>
        <taxon>Bacillati</taxon>
        <taxon>Actinomycetota</taxon>
        <taxon>Actinomycetes</taxon>
        <taxon>Micrococcales</taxon>
        <taxon>Cellulomonadaceae</taxon>
        <taxon>Cellulomonas</taxon>
    </lineage>
</organism>
<dbReference type="GO" id="GO:0016787">
    <property type="term" value="F:hydrolase activity"/>
    <property type="evidence" value="ECO:0007669"/>
    <property type="project" value="UniProtKB-KW"/>
</dbReference>
<evidence type="ECO:0000256" key="6">
    <source>
        <dbReference type="ARBA" id="ARBA00023235"/>
    </source>
</evidence>
<keyword evidence="6" id="KW-0413">Isomerase</keyword>
<dbReference type="EC" id="5.4.2.6" evidence="9"/>
<dbReference type="InterPro" id="IPR036412">
    <property type="entry name" value="HAD-like_sf"/>
</dbReference>
<proteinExistence type="inferred from homology"/>
<dbReference type="NCBIfam" id="TIGR02009">
    <property type="entry name" value="PGMB-YQAB-SF"/>
    <property type="match status" value="1"/>
</dbReference>
<evidence type="ECO:0000256" key="8">
    <source>
        <dbReference type="ARBA" id="ARBA00044926"/>
    </source>
</evidence>
<evidence type="ECO:0000313" key="13">
    <source>
        <dbReference type="Proteomes" id="UP000562124"/>
    </source>
</evidence>
<dbReference type="AlphaFoldDB" id="A0A7Y0QIU0"/>
<keyword evidence="5" id="KW-0460">Magnesium</keyword>
<evidence type="ECO:0000256" key="10">
    <source>
        <dbReference type="ARBA" id="ARBA00044991"/>
    </source>
</evidence>
<accession>A0A7Y0QIU0</accession>